<gene>
    <name evidence="6" type="ORF">FHX80_114288</name>
</gene>
<evidence type="ECO:0000256" key="2">
    <source>
        <dbReference type="ARBA" id="ARBA00022801"/>
    </source>
</evidence>
<dbReference type="Gene3D" id="3.40.50.1820">
    <property type="entry name" value="alpha/beta hydrolase"/>
    <property type="match status" value="1"/>
</dbReference>
<evidence type="ECO:0000313" key="7">
    <source>
        <dbReference type="Proteomes" id="UP000318186"/>
    </source>
</evidence>
<dbReference type="Pfam" id="PF00135">
    <property type="entry name" value="COesterase"/>
    <property type="match status" value="1"/>
</dbReference>
<dbReference type="SUPFAM" id="SSF53474">
    <property type="entry name" value="alpha/beta-Hydrolases"/>
    <property type="match status" value="1"/>
</dbReference>
<organism evidence="6 7">
    <name type="scientific">Streptomyces brevispora</name>
    <dbReference type="NCBI Taxonomy" id="887462"/>
    <lineage>
        <taxon>Bacteria</taxon>
        <taxon>Bacillati</taxon>
        <taxon>Actinomycetota</taxon>
        <taxon>Actinomycetes</taxon>
        <taxon>Kitasatosporales</taxon>
        <taxon>Streptomycetaceae</taxon>
        <taxon>Streptomyces</taxon>
    </lineage>
</organism>
<dbReference type="EC" id="3.1.1.-" evidence="3"/>
<protein>
    <recommendedName>
        <fullName evidence="3">Carboxylic ester hydrolase</fullName>
        <ecNumber evidence="3">3.1.1.-</ecNumber>
    </recommendedName>
</protein>
<dbReference type="AlphaFoldDB" id="A0A561V2H5"/>
<dbReference type="PROSITE" id="PS00122">
    <property type="entry name" value="CARBOXYLESTERASE_B_1"/>
    <property type="match status" value="1"/>
</dbReference>
<feature type="region of interest" description="Disordered" evidence="4">
    <location>
        <begin position="1"/>
        <end position="31"/>
    </location>
</feature>
<dbReference type="PANTHER" id="PTHR43918:SF4">
    <property type="entry name" value="CARBOXYLIC ESTER HYDROLASE"/>
    <property type="match status" value="1"/>
</dbReference>
<comment type="similarity">
    <text evidence="1 3">Belongs to the type-B carboxylesterase/lipase family.</text>
</comment>
<dbReference type="InterPro" id="IPR029058">
    <property type="entry name" value="AB_hydrolase_fold"/>
</dbReference>
<dbReference type="InterPro" id="IPR002018">
    <property type="entry name" value="CarbesteraseB"/>
</dbReference>
<dbReference type="GO" id="GO:0052689">
    <property type="term" value="F:carboxylic ester hydrolase activity"/>
    <property type="evidence" value="ECO:0007669"/>
    <property type="project" value="TreeGrafter"/>
</dbReference>
<dbReference type="PANTHER" id="PTHR43918">
    <property type="entry name" value="ACETYLCHOLINESTERASE"/>
    <property type="match status" value="1"/>
</dbReference>
<name>A0A561V2H5_9ACTN</name>
<dbReference type="EMBL" id="VIWW01000001">
    <property type="protein sequence ID" value="TWG05808.1"/>
    <property type="molecule type" value="Genomic_DNA"/>
</dbReference>
<reference evidence="6 7" key="1">
    <citation type="submission" date="2019-06" db="EMBL/GenBank/DDBJ databases">
        <title>Sequencing the genomes of 1000 actinobacteria strains.</title>
        <authorList>
            <person name="Klenk H.-P."/>
        </authorList>
    </citation>
    <scope>NUCLEOTIDE SEQUENCE [LARGE SCALE GENOMIC DNA]</scope>
    <source>
        <strain evidence="6 7">DSM 42059</strain>
    </source>
</reference>
<comment type="caution">
    <text evidence="6">The sequence shown here is derived from an EMBL/GenBank/DDBJ whole genome shotgun (WGS) entry which is preliminary data.</text>
</comment>
<evidence type="ECO:0000256" key="1">
    <source>
        <dbReference type="ARBA" id="ARBA00005964"/>
    </source>
</evidence>
<evidence type="ECO:0000313" key="6">
    <source>
        <dbReference type="EMBL" id="TWG05808.1"/>
    </source>
</evidence>
<dbReference type="InterPro" id="IPR050654">
    <property type="entry name" value="AChE-related_enzymes"/>
</dbReference>
<feature type="region of interest" description="Disordered" evidence="4">
    <location>
        <begin position="478"/>
        <end position="498"/>
    </location>
</feature>
<evidence type="ECO:0000256" key="3">
    <source>
        <dbReference type="RuleBase" id="RU361235"/>
    </source>
</evidence>
<proteinExistence type="inferred from homology"/>
<feature type="domain" description="Carboxylesterase type B" evidence="5">
    <location>
        <begin position="18"/>
        <end position="461"/>
    </location>
</feature>
<dbReference type="Proteomes" id="UP000318186">
    <property type="component" value="Unassembled WGS sequence"/>
</dbReference>
<keyword evidence="2 3" id="KW-0378">Hydrolase</keyword>
<evidence type="ECO:0000256" key="4">
    <source>
        <dbReference type="SAM" id="MobiDB-lite"/>
    </source>
</evidence>
<accession>A0A561V2H5</accession>
<dbReference type="InterPro" id="IPR019826">
    <property type="entry name" value="Carboxylesterase_B_AS"/>
</dbReference>
<sequence>MTAVPPPISASGADRAAPHTETAHGTVRGTHEQGVAVFRGIPYAAAPVGAHRFRAPAPPEPWDGVREAVAFGPTAPKRPYAPPLDRLLPDPAVPGDGCLNLNVWTPAPARTGLPVLVWIHGGSLLHGSSAVPLYDGAAFARDGVVLVSLNYRLGVEGFGVFPDAPANRGLLDQLAALGWVRDNIAAFGGDPDRVTVCGESAGAISIGALLAAPRARGLFRRAVLQSGAPAALPVDKGRRTTELIAKRLGVAATARALAAVDPPALLAAQTAVTSGGSPLTGGNSFQIVVDGDLLPRDPAEALRDGAASGIDLLMGSNTEEYRLWFVPSGLTERLSRTRLRLALLKFGVPGATARTYRANRPGATPGELLGALATDLLLRVPLNRLADARTGAVGGTHLYEFGWPSPVQRLGACHGLEIGFVFDNLHRPDAVVLAGRDAPQELADTMHAAWVRFAESGDPGWPAWDASRPVMLFGPGAPGTVRAPRDDELRGWPPYRGH</sequence>
<dbReference type="OrthoDB" id="3199405at2"/>
<evidence type="ECO:0000259" key="5">
    <source>
        <dbReference type="Pfam" id="PF00135"/>
    </source>
</evidence>
<dbReference type="RefSeq" id="WP_145765696.1">
    <property type="nucleotide sequence ID" value="NZ_VIWW01000001.1"/>
</dbReference>